<proteinExistence type="predicted"/>
<feature type="transmembrane region" description="Helical" evidence="1">
    <location>
        <begin position="223"/>
        <end position="249"/>
    </location>
</feature>
<sequence length="495" mass="56187">MQHCAYWCIFAVVNDNKVKEKTWLKHHKYFGLVLVFFISMFCVSGLILNHPSLFSKIDISRRWLPSAYRYNNWNNGLLRGTEKWRAQVLLYGNNGVWLTDSTAKHVTDFNKGFPQGVDNRNIRGLISMPGGAVFAASTYGLYRLDPQLTWKYVDIGMAEGDKISDISTCGDSLILTSRSYIFLARPPYTSFKTLLVKPAYNEPHRVSLFRTVWWLHSGQLFGLLGRLVVDGVALILLFLSISGVLYWFLPHIRKGAGKRLMPHLFLWHNKVGRLTLGLTILICVTGWLLRPPALLLIVYGKIPPVPFSTVDNDNVWYDKLRSVRYDATLNDWLLYTSDGFYSLRQLTDIPQRTAVQPPVSVMGLNVQQTTQGDFWLLGSFSGLYVWQRSSGIISDYYTFQGPQKTEGSPLGTHIIAGYSPHFIGGKFGVDYNKGTLSIPMPREMTTLPMSLRQIAIELHTGRLYTFLGSGSVLYIFIIGLGILWCLWTGKKIMKK</sequence>
<dbReference type="Pfam" id="PF03929">
    <property type="entry name" value="PepSY_TM"/>
    <property type="match status" value="1"/>
</dbReference>
<organism evidence="2 3">
    <name type="scientific">Hoylesella saccharolytica F0055</name>
    <dbReference type="NCBI Taxonomy" id="1127699"/>
    <lineage>
        <taxon>Bacteria</taxon>
        <taxon>Pseudomonadati</taxon>
        <taxon>Bacteroidota</taxon>
        <taxon>Bacteroidia</taxon>
        <taxon>Bacteroidales</taxon>
        <taxon>Prevotellaceae</taxon>
        <taxon>Hoylesella</taxon>
    </lineage>
</organism>
<keyword evidence="3" id="KW-1185">Reference proteome</keyword>
<comment type="caution">
    <text evidence="2">The sequence shown here is derived from an EMBL/GenBank/DDBJ whole genome shotgun (WGS) entry which is preliminary data.</text>
</comment>
<dbReference type="AlphaFoldDB" id="L1N0M1"/>
<keyword evidence="1" id="KW-1133">Transmembrane helix</keyword>
<keyword evidence="1" id="KW-0472">Membrane</keyword>
<dbReference type="STRING" id="1127699.HMPREF9151_02332"/>
<feature type="transmembrane region" description="Helical" evidence="1">
    <location>
        <begin position="270"/>
        <end position="289"/>
    </location>
</feature>
<dbReference type="HOGENOM" id="CLU_540431_0_0_10"/>
<evidence type="ECO:0000256" key="1">
    <source>
        <dbReference type="SAM" id="Phobius"/>
    </source>
</evidence>
<feature type="transmembrane region" description="Helical" evidence="1">
    <location>
        <begin position="463"/>
        <end position="487"/>
    </location>
</feature>
<keyword evidence="1" id="KW-0812">Transmembrane</keyword>
<protein>
    <submittedName>
        <fullName evidence="2">PepSY domain protein</fullName>
    </submittedName>
</protein>
<dbReference type="Proteomes" id="UP000010433">
    <property type="component" value="Unassembled WGS sequence"/>
</dbReference>
<name>L1N0M1_9BACT</name>
<reference evidence="2 3" key="1">
    <citation type="submission" date="2012-05" db="EMBL/GenBank/DDBJ databases">
        <authorList>
            <person name="Weinstock G."/>
            <person name="Sodergren E."/>
            <person name="Lobos E.A."/>
            <person name="Fulton L."/>
            <person name="Fulton R."/>
            <person name="Courtney L."/>
            <person name="Fronick C."/>
            <person name="O'Laughlin M."/>
            <person name="Godfrey J."/>
            <person name="Wilson R.M."/>
            <person name="Miner T."/>
            <person name="Farmer C."/>
            <person name="Delehaunty K."/>
            <person name="Cordes M."/>
            <person name="Minx P."/>
            <person name="Tomlinson C."/>
            <person name="Chen J."/>
            <person name="Wollam A."/>
            <person name="Pepin K.H."/>
            <person name="Bhonagiri V."/>
            <person name="Zhang X."/>
            <person name="Suruliraj S."/>
            <person name="Warren W."/>
            <person name="Mitreva M."/>
            <person name="Mardis E.R."/>
            <person name="Wilson R.K."/>
        </authorList>
    </citation>
    <scope>NUCLEOTIDE SEQUENCE [LARGE SCALE GENOMIC DNA]</scope>
    <source>
        <strain evidence="2 3">F0055</strain>
    </source>
</reference>
<evidence type="ECO:0000313" key="3">
    <source>
        <dbReference type="Proteomes" id="UP000010433"/>
    </source>
</evidence>
<feature type="transmembrane region" description="Helical" evidence="1">
    <location>
        <begin position="29"/>
        <end position="48"/>
    </location>
</feature>
<evidence type="ECO:0000313" key="2">
    <source>
        <dbReference type="EMBL" id="EKX96915.1"/>
    </source>
</evidence>
<dbReference type="PATRIC" id="fig|1127699.3.peg.2132"/>
<dbReference type="InterPro" id="IPR005625">
    <property type="entry name" value="PepSY-ass_TM"/>
</dbReference>
<accession>L1N0M1</accession>
<gene>
    <name evidence="2" type="ORF">HMPREF9151_02332</name>
</gene>
<dbReference type="EMBL" id="AMEP01000149">
    <property type="protein sequence ID" value="EKX96915.1"/>
    <property type="molecule type" value="Genomic_DNA"/>
</dbReference>